<keyword evidence="5 8" id="KW-0028">Amino-acid biosynthesis</keyword>
<evidence type="ECO:0000256" key="5">
    <source>
        <dbReference type="ARBA" id="ARBA00022605"/>
    </source>
</evidence>
<feature type="binding site" evidence="8">
    <location>
        <position position="124"/>
    </location>
    <ligand>
        <name>L-aspartate</name>
        <dbReference type="ChEBI" id="CHEBI:29991"/>
    </ligand>
</feature>
<reference evidence="11 12" key="1">
    <citation type="submission" date="2024-04" db="EMBL/GenBank/DDBJ databases">
        <title>Human intestinal bacterial collection.</title>
        <authorList>
            <person name="Pauvert C."/>
            <person name="Hitch T.C.A."/>
            <person name="Clavel T."/>
        </authorList>
    </citation>
    <scope>NUCLEOTIDE SEQUENCE [LARGE SCALE GENOMIC DNA]</scope>
    <source>
        <strain evidence="11 12">CLA-KB-H42</strain>
    </source>
</reference>
<dbReference type="RefSeq" id="WP_102373902.1">
    <property type="nucleotide sequence ID" value="NZ_JBBNOP010000017.1"/>
</dbReference>
<comment type="similarity">
    <text evidence="8">Belongs to the argininosuccinate synthase family. Type 1 subfamily.</text>
</comment>
<evidence type="ECO:0000256" key="3">
    <source>
        <dbReference type="ARBA" id="ARBA00022571"/>
    </source>
</evidence>
<organism evidence="11 12">
    <name type="scientific">Raoultibacter massiliensis</name>
    <dbReference type="NCBI Taxonomy" id="1852371"/>
    <lineage>
        <taxon>Bacteria</taxon>
        <taxon>Bacillati</taxon>
        <taxon>Actinomycetota</taxon>
        <taxon>Coriobacteriia</taxon>
        <taxon>Eggerthellales</taxon>
        <taxon>Eggerthellaceae</taxon>
        <taxon>Raoultibacter</taxon>
    </lineage>
</organism>
<dbReference type="CDD" id="cd01999">
    <property type="entry name" value="ASS"/>
    <property type="match status" value="1"/>
</dbReference>
<comment type="catalytic activity">
    <reaction evidence="8">
        <text>L-citrulline + L-aspartate + ATP = 2-(N(omega)-L-arginino)succinate + AMP + diphosphate + H(+)</text>
        <dbReference type="Rhea" id="RHEA:10932"/>
        <dbReference type="ChEBI" id="CHEBI:15378"/>
        <dbReference type="ChEBI" id="CHEBI:29991"/>
        <dbReference type="ChEBI" id="CHEBI:30616"/>
        <dbReference type="ChEBI" id="CHEBI:33019"/>
        <dbReference type="ChEBI" id="CHEBI:57472"/>
        <dbReference type="ChEBI" id="CHEBI:57743"/>
        <dbReference type="ChEBI" id="CHEBI:456215"/>
        <dbReference type="EC" id="6.3.4.5"/>
    </reaction>
</comment>
<keyword evidence="3 8" id="KW-0055">Arginine biosynthesis</keyword>
<dbReference type="SUPFAM" id="SSF69864">
    <property type="entry name" value="Argininosuccinate synthetase, C-terminal domain"/>
    <property type="match status" value="1"/>
</dbReference>
<evidence type="ECO:0000256" key="4">
    <source>
        <dbReference type="ARBA" id="ARBA00022598"/>
    </source>
</evidence>
<dbReference type="GO" id="GO:0004055">
    <property type="term" value="F:argininosuccinate synthase activity"/>
    <property type="evidence" value="ECO:0007669"/>
    <property type="project" value="UniProtKB-EC"/>
</dbReference>
<dbReference type="EMBL" id="JBBNOP010000017">
    <property type="protein sequence ID" value="MEQ3364166.1"/>
    <property type="molecule type" value="Genomic_DNA"/>
</dbReference>
<keyword evidence="6 8" id="KW-0547">Nucleotide-binding</keyword>
<evidence type="ECO:0000256" key="8">
    <source>
        <dbReference type="HAMAP-Rule" id="MF_00005"/>
    </source>
</evidence>
<feature type="binding site" evidence="8">
    <location>
        <position position="118"/>
    </location>
    <ligand>
        <name>ATP</name>
        <dbReference type="ChEBI" id="CHEBI:30616"/>
    </ligand>
</feature>
<proteinExistence type="inferred from homology"/>
<evidence type="ECO:0000256" key="1">
    <source>
        <dbReference type="ARBA" id="ARBA00004967"/>
    </source>
</evidence>
<feature type="domain" description="Arginosuccinate synthase-like N-terminal" evidence="9">
    <location>
        <begin position="5"/>
        <end position="167"/>
    </location>
</feature>
<evidence type="ECO:0000313" key="11">
    <source>
        <dbReference type="EMBL" id="MEQ3364166.1"/>
    </source>
</evidence>
<dbReference type="PROSITE" id="PS00564">
    <property type="entry name" value="ARGININOSUCCIN_SYN_1"/>
    <property type="match status" value="1"/>
</dbReference>
<dbReference type="EC" id="6.3.4.5" evidence="2 8"/>
<protein>
    <recommendedName>
        <fullName evidence="2 8">Argininosuccinate synthase</fullName>
        <ecNumber evidence="2 8">6.3.4.5</ecNumber>
    </recommendedName>
    <alternativeName>
        <fullName evidence="8">Citrulline--aspartate ligase</fullName>
    </alternativeName>
</protein>
<dbReference type="InterPro" id="IPR048267">
    <property type="entry name" value="Arginosuc_syn_N"/>
</dbReference>
<evidence type="ECO:0000313" key="12">
    <source>
        <dbReference type="Proteomes" id="UP001487305"/>
    </source>
</evidence>
<dbReference type="InterPro" id="IPR048268">
    <property type="entry name" value="Arginosuc_syn_C"/>
</dbReference>
<comment type="caution">
    <text evidence="8">Lacks conserved residue(s) required for the propagation of feature annotation.</text>
</comment>
<dbReference type="NCBIfam" id="TIGR00032">
    <property type="entry name" value="argG"/>
    <property type="match status" value="1"/>
</dbReference>
<feature type="binding site" evidence="8">
    <location>
        <position position="120"/>
    </location>
    <ligand>
        <name>L-aspartate</name>
        <dbReference type="ChEBI" id="CHEBI:29991"/>
    </ligand>
</feature>
<dbReference type="Pfam" id="PF00764">
    <property type="entry name" value="Arginosuc_synth"/>
    <property type="match status" value="1"/>
</dbReference>
<comment type="subcellular location">
    <subcellularLocation>
        <location evidence="8">Cytoplasm</location>
    </subcellularLocation>
</comment>
<feature type="binding site" evidence="8">
    <location>
        <position position="177"/>
    </location>
    <ligand>
        <name>L-citrulline</name>
        <dbReference type="ChEBI" id="CHEBI:57743"/>
    </ligand>
</feature>
<dbReference type="PROSITE" id="PS00565">
    <property type="entry name" value="ARGININOSUCCIN_SYN_2"/>
    <property type="match status" value="1"/>
</dbReference>
<feature type="domain" description="Arginosuccinate synthase C-terminal" evidence="10">
    <location>
        <begin position="176"/>
        <end position="393"/>
    </location>
</feature>
<dbReference type="PANTHER" id="PTHR11587">
    <property type="entry name" value="ARGININOSUCCINATE SYNTHASE"/>
    <property type="match status" value="1"/>
</dbReference>
<dbReference type="InterPro" id="IPR023434">
    <property type="entry name" value="Arginosuc_synth_type_1_subfam"/>
</dbReference>
<evidence type="ECO:0000256" key="2">
    <source>
        <dbReference type="ARBA" id="ARBA00012286"/>
    </source>
</evidence>
<dbReference type="NCBIfam" id="NF001770">
    <property type="entry name" value="PRK00509.1"/>
    <property type="match status" value="1"/>
</dbReference>
<keyword evidence="12" id="KW-1185">Reference proteome</keyword>
<dbReference type="HAMAP" id="MF_00005">
    <property type="entry name" value="Arg_succ_synth_type1"/>
    <property type="match status" value="1"/>
</dbReference>
<dbReference type="SUPFAM" id="SSF52402">
    <property type="entry name" value="Adenine nucleotide alpha hydrolases-like"/>
    <property type="match status" value="1"/>
</dbReference>
<dbReference type="Gene3D" id="3.40.50.620">
    <property type="entry name" value="HUPs"/>
    <property type="match status" value="1"/>
</dbReference>
<evidence type="ECO:0000259" key="9">
    <source>
        <dbReference type="Pfam" id="PF00764"/>
    </source>
</evidence>
<feature type="binding site" evidence="8">
    <location>
        <position position="88"/>
    </location>
    <ligand>
        <name>L-citrulline</name>
        <dbReference type="ChEBI" id="CHEBI:57743"/>
    </ligand>
</feature>
<keyword evidence="4 8" id="KW-0436">Ligase</keyword>
<dbReference type="InterPro" id="IPR024074">
    <property type="entry name" value="AS_cat/multimer_dom_body"/>
</dbReference>
<keyword evidence="7 8" id="KW-0067">ATP-binding</keyword>
<feature type="binding site" evidence="8">
    <location>
        <begin position="9"/>
        <end position="17"/>
    </location>
    <ligand>
        <name>ATP</name>
        <dbReference type="ChEBI" id="CHEBI:30616"/>
    </ligand>
</feature>
<keyword evidence="8" id="KW-0963">Cytoplasm</keyword>
<evidence type="ECO:0000256" key="6">
    <source>
        <dbReference type="ARBA" id="ARBA00022741"/>
    </source>
</evidence>
<comment type="pathway">
    <text evidence="1 8">Amino-acid biosynthesis; L-arginine biosynthesis; L-arginine from L-ornithine and carbamoyl phosphate: step 2/3.</text>
</comment>
<comment type="caution">
    <text evidence="11">The sequence shown here is derived from an EMBL/GenBank/DDBJ whole genome shotgun (WGS) entry which is preliminary data.</text>
</comment>
<dbReference type="Gene3D" id="1.20.5.470">
    <property type="entry name" value="Single helix bin"/>
    <property type="match status" value="1"/>
</dbReference>
<feature type="binding site" evidence="8">
    <location>
        <position position="124"/>
    </location>
    <ligand>
        <name>L-citrulline</name>
        <dbReference type="ChEBI" id="CHEBI:57743"/>
    </ligand>
</feature>
<dbReference type="InterPro" id="IPR018223">
    <property type="entry name" value="Arginosuc_synth_CS"/>
</dbReference>
<evidence type="ECO:0000256" key="7">
    <source>
        <dbReference type="ARBA" id="ARBA00022840"/>
    </source>
</evidence>
<sequence>MAKDKVVLAYSGGLDTSVCLKWLQDEKNLDVIAVVGDVGQEHDGLEQIKQKALDLGVLDCQVVDMRQTFVDDYLSKALYANAMYENKYPLVSALSRPAISKHLVDAAHKYGAKYIAHGCTGKGNDQVRFEASIMMLDPSIEIIAPVREWDLKTRPEEIDWAKAHGVPVPATKDNPYSIDDNLWGRAIECGVLEDPWCEPPSDIYTMTVDPADAPDEPEYVEIKFSKGIPYSLNDKQMSFLGIILELNKIAGSHGFGRIDMIENRLVGVKSRECYEVPGALALIEAHKALEDLCLEREVLHYKLGIEQSWANAVYNGLWFSPLKEALDAFLASTQQCLSGTVKVKFFKGSCTVVGRKSSYSLYDYALATYDADDAFDHGAAKGFIDLHTLSAKTWASNRRQEGASADVFSAEKAQGPLKKGKYETVPEIAEGDDCSDIVEEAEQAMYGAAVKA</sequence>
<name>A0ABV1JGE0_9ACTN</name>
<feature type="binding site" evidence="8">
    <location>
        <position position="125"/>
    </location>
    <ligand>
        <name>L-aspartate</name>
        <dbReference type="ChEBI" id="CHEBI:29991"/>
    </ligand>
</feature>
<feature type="binding site" evidence="8">
    <location>
        <position position="128"/>
    </location>
    <ligand>
        <name>L-citrulline</name>
        <dbReference type="ChEBI" id="CHEBI:57743"/>
    </ligand>
</feature>
<dbReference type="InterPro" id="IPR001518">
    <property type="entry name" value="Arginosuc_synth"/>
</dbReference>
<evidence type="ECO:0000259" key="10">
    <source>
        <dbReference type="Pfam" id="PF20979"/>
    </source>
</evidence>
<dbReference type="Proteomes" id="UP001487305">
    <property type="component" value="Unassembled WGS sequence"/>
</dbReference>
<feature type="binding site" evidence="8">
    <location>
        <position position="274"/>
    </location>
    <ligand>
        <name>L-citrulline</name>
        <dbReference type="ChEBI" id="CHEBI:57743"/>
    </ligand>
</feature>
<gene>
    <name evidence="8" type="primary">argG</name>
    <name evidence="11" type="ORF">AAA083_14390</name>
</gene>
<comment type="subunit">
    <text evidence="8">Homotetramer.</text>
</comment>
<dbReference type="Pfam" id="PF20979">
    <property type="entry name" value="Arginosuc_syn_C"/>
    <property type="match status" value="1"/>
</dbReference>
<dbReference type="InterPro" id="IPR014729">
    <property type="entry name" value="Rossmann-like_a/b/a_fold"/>
</dbReference>
<dbReference type="Gene3D" id="3.90.1260.10">
    <property type="entry name" value="Argininosuccinate synthetase, chain A, domain 2"/>
    <property type="match status" value="1"/>
</dbReference>
<accession>A0ABV1JGE0</accession>
<dbReference type="PANTHER" id="PTHR11587:SF2">
    <property type="entry name" value="ARGININOSUCCINATE SYNTHASE"/>
    <property type="match status" value="1"/>
</dbReference>
<feature type="binding site" evidence="8">
    <location>
        <position position="262"/>
    </location>
    <ligand>
        <name>L-citrulline</name>
        <dbReference type="ChEBI" id="CHEBI:57743"/>
    </ligand>
</feature>